<organism evidence="2 3">
    <name type="scientific">Abyssibacter profundi</name>
    <dbReference type="NCBI Taxonomy" id="2182787"/>
    <lineage>
        <taxon>Bacteria</taxon>
        <taxon>Pseudomonadati</taxon>
        <taxon>Pseudomonadota</taxon>
        <taxon>Gammaproteobacteria</taxon>
        <taxon>Chromatiales</taxon>
        <taxon>Oceanococcaceae</taxon>
        <taxon>Abyssibacter</taxon>
    </lineage>
</organism>
<sequence>MIEERAVVVTSDVDGVVVTTPGRAGCARCAEGRGCGGGVLGRLTERRQQPTVRAANPDNAEFVAGDQVVIGLDDDALIGASLLVYVGPLVAMLGFALVAHLVLGLGEVATIFAGVLGLIAGFGWVARRTHQQDHGLRYRPVVLRRANGETSGQCSSDPSGL</sequence>
<evidence type="ECO:0000313" key="3">
    <source>
        <dbReference type="Proteomes" id="UP000251800"/>
    </source>
</evidence>
<feature type="transmembrane region" description="Helical" evidence="1">
    <location>
        <begin position="82"/>
        <end position="102"/>
    </location>
</feature>
<keyword evidence="1" id="KW-1133">Transmembrane helix</keyword>
<evidence type="ECO:0000313" key="2">
    <source>
        <dbReference type="EMBL" id="PWN55863.1"/>
    </source>
</evidence>
<comment type="caution">
    <text evidence="2">The sequence shown here is derived from an EMBL/GenBank/DDBJ whole genome shotgun (WGS) entry which is preliminary data.</text>
</comment>
<dbReference type="PANTHER" id="PTHR35867:SF1">
    <property type="entry name" value="PROTEIN RSEC"/>
    <property type="match status" value="1"/>
</dbReference>
<dbReference type="Proteomes" id="UP000251800">
    <property type="component" value="Unassembled WGS sequence"/>
</dbReference>
<dbReference type="EMBL" id="QEQK01000008">
    <property type="protein sequence ID" value="PWN55863.1"/>
    <property type="molecule type" value="Genomic_DNA"/>
</dbReference>
<gene>
    <name evidence="2" type="ORF">DEH80_10630</name>
</gene>
<keyword evidence="1" id="KW-0812">Transmembrane</keyword>
<dbReference type="PIRSF" id="PIRSF004923">
    <property type="entry name" value="RseC"/>
    <property type="match status" value="1"/>
</dbReference>
<reference evidence="2 3" key="1">
    <citation type="submission" date="2018-05" db="EMBL/GenBank/DDBJ databases">
        <title>Abyssibacter profundi OUC007T gen. nov., sp. nov, a marine bacterium isolated from seawater of the Mariana Trench.</title>
        <authorList>
            <person name="Zhou S."/>
        </authorList>
    </citation>
    <scope>NUCLEOTIDE SEQUENCE [LARGE SCALE GENOMIC DNA]</scope>
    <source>
        <strain evidence="2 3">OUC007</strain>
    </source>
</reference>
<feature type="transmembrane region" description="Helical" evidence="1">
    <location>
        <begin position="108"/>
        <end position="126"/>
    </location>
</feature>
<protein>
    <submittedName>
        <fullName evidence="2">Fis family transcriptional regulator</fullName>
    </submittedName>
</protein>
<dbReference type="RefSeq" id="WP_109720473.1">
    <property type="nucleotide sequence ID" value="NZ_QEQK01000008.1"/>
</dbReference>
<dbReference type="PANTHER" id="PTHR35867">
    <property type="entry name" value="PROTEIN RSEC"/>
    <property type="match status" value="1"/>
</dbReference>
<dbReference type="OrthoDB" id="9795854at2"/>
<keyword evidence="1" id="KW-0472">Membrane</keyword>
<name>A0A363UKB6_9GAMM</name>
<keyword evidence="3" id="KW-1185">Reference proteome</keyword>
<accession>A0A363UKB6</accession>
<proteinExistence type="predicted"/>
<dbReference type="Pfam" id="PF04246">
    <property type="entry name" value="RseC_MucC"/>
    <property type="match status" value="1"/>
</dbReference>
<dbReference type="InterPro" id="IPR007359">
    <property type="entry name" value="SigmaE_reg_RseC_MucC"/>
</dbReference>
<evidence type="ECO:0000256" key="1">
    <source>
        <dbReference type="SAM" id="Phobius"/>
    </source>
</evidence>
<dbReference type="AlphaFoldDB" id="A0A363UKB6"/>
<dbReference type="InterPro" id="IPR026268">
    <property type="entry name" value="RseC"/>
</dbReference>